<dbReference type="Pfam" id="PF13410">
    <property type="entry name" value="GST_C_2"/>
    <property type="match status" value="1"/>
</dbReference>
<evidence type="ECO:0000313" key="2">
    <source>
        <dbReference type="EMBL" id="NUZ06465.1"/>
    </source>
</evidence>
<dbReference type="InterPro" id="IPR036249">
    <property type="entry name" value="Thioredoxin-like_sf"/>
</dbReference>
<dbReference type="SFLD" id="SFLDG00358">
    <property type="entry name" value="Main_(cytGST)"/>
    <property type="match status" value="1"/>
</dbReference>
<dbReference type="SUPFAM" id="SSF52833">
    <property type="entry name" value="Thioredoxin-like"/>
    <property type="match status" value="1"/>
</dbReference>
<dbReference type="InterPro" id="IPR036282">
    <property type="entry name" value="Glutathione-S-Trfase_C_sf"/>
</dbReference>
<dbReference type="InterPro" id="IPR004045">
    <property type="entry name" value="Glutathione_S-Trfase_N"/>
</dbReference>
<organism evidence="2 3">
    <name type="scientific">Piscinibacter koreensis</name>
    <dbReference type="NCBI Taxonomy" id="2742824"/>
    <lineage>
        <taxon>Bacteria</taxon>
        <taxon>Pseudomonadati</taxon>
        <taxon>Pseudomonadota</taxon>
        <taxon>Betaproteobacteria</taxon>
        <taxon>Burkholderiales</taxon>
        <taxon>Sphaerotilaceae</taxon>
        <taxon>Piscinibacter</taxon>
    </lineage>
</organism>
<dbReference type="InterPro" id="IPR040079">
    <property type="entry name" value="Glutathione_S-Trfase"/>
</dbReference>
<proteinExistence type="predicted"/>
<dbReference type="Gene3D" id="3.40.30.10">
    <property type="entry name" value="Glutaredoxin"/>
    <property type="match status" value="1"/>
</dbReference>
<sequence>MRLYIANKNYSSWSLRPWLLLRTIGIPFDEVALRLATHDDSDFKRTLLALAPTGRVPLLIDDDGFAVWDSLAICEYLADRFPTRGMWPGDRQQRARARSLCAEMHSGFATLRSVFPMNIEASLPEVGPRVVAENDAARRDVARVDSLWCEQLDASGGPFLFGSSFGIADAFYAPVASRFATYAVPISGPAQAYADRILALPAMREWAEAARAEHDFIPDDEPYRTRPELV</sequence>
<gene>
    <name evidence="2" type="ORF">HQN59_11905</name>
</gene>
<keyword evidence="2" id="KW-0808">Transferase</keyword>
<dbReference type="GO" id="GO:0006749">
    <property type="term" value="P:glutathione metabolic process"/>
    <property type="evidence" value="ECO:0007669"/>
    <property type="project" value="TreeGrafter"/>
</dbReference>
<dbReference type="RefSeq" id="WP_176069320.1">
    <property type="nucleotide sequence ID" value="NZ_JABWMJ010000005.1"/>
</dbReference>
<evidence type="ECO:0000313" key="3">
    <source>
        <dbReference type="Proteomes" id="UP000529637"/>
    </source>
</evidence>
<dbReference type="EMBL" id="JABWMJ010000005">
    <property type="protein sequence ID" value="NUZ06465.1"/>
    <property type="molecule type" value="Genomic_DNA"/>
</dbReference>
<dbReference type="GO" id="GO:0016034">
    <property type="term" value="F:maleylacetoacetate isomerase activity"/>
    <property type="evidence" value="ECO:0007669"/>
    <property type="project" value="TreeGrafter"/>
</dbReference>
<dbReference type="Proteomes" id="UP000529637">
    <property type="component" value="Unassembled WGS sequence"/>
</dbReference>
<dbReference type="GO" id="GO:0004364">
    <property type="term" value="F:glutathione transferase activity"/>
    <property type="evidence" value="ECO:0007669"/>
    <property type="project" value="TreeGrafter"/>
</dbReference>
<dbReference type="PANTHER" id="PTHR42673:SF4">
    <property type="entry name" value="MALEYLACETOACETATE ISOMERASE"/>
    <property type="match status" value="1"/>
</dbReference>
<dbReference type="PROSITE" id="PS50404">
    <property type="entry name" value="GST_NTER"/>
    <property type="match status" value="1"/>
</dbReference>
<dbReference type="GO" id="GO:0006559">
    <property type="term" value="P:L-phenylalanine catabolic process"/>
    <property type="evidence" value="ECO:0007669"/>
    <property type="project" value="TreeGrafter"/>
</dbReference>
<feature type="domain" description="GST N-terminal" evidence="1">
    <location>
        <begin position="1"/>
        <end position="85"/>
    </location>
</feature>
<dbReference type="AlphaFoldDB" id="A0A7Y6NNL7"/>
<protein>
    <submittedName>
        <fullName evidence="2">Glutathione S-transferase family protein</fullName>
    </submittedName>
</protein>
<accession>A0A7Y6NNL7</accession>
<dbReference type="Pfam" id="PF13409">
    <property type="entry name" value="GST_N_2"/>
    <property type="match status" value="1"/>
</dbReference>
<comment type="caution">
    <text evidence="2">The sequence shown here is derived from an EMBL/GenBank/DDBJ whole genome shotgun (WGS) entry which is preliminary data.</text>
</comment>
<dbReference type="CDD" id="cd03043">
    <property type="entry name" value="GST_N_1"/>
    <property type="match status" value="1"/>
</dbReference>
<dbReference type="SFLD" id="SFLDS00019">
    <property type="entry name" value="Glutathione_Transferase_(cytos"/>
    <property type="match status" value="1"/>
</dbReference>
<dbReference type="CDD" id="cd03194">
    <property type="entry name" value="GST_C_3"/>
    <property type="match status" value="1"/>
</dbReference>
<reference evidence="2 3" key="1">
    <citation type="submission" date="2020-06" db="EMBL/GenBank/DDBJ databases">
        <title>Schlegella sp. ID0723 isolated from air conditioner.</title>
        <authorList>
            <person name="Kim D.Y."/>
            <person name="Kim D.-U."/>
        </authorList>
    </citation>
    <scope>NUCLEOTIDE SEQUENCE [LARGE SCALE GENOMIC DNA]</scope>
    <source>
        <strain evidence="2 3">ID0723</strain>
    </source>
</reference>
<dbReference type="SUPFAM" id="SSF47616">
    <property type="entry name" value="GST C-terminal domain-like"/>
    <property type="match status" value="1"/>
</dbReference>
<keyword evidence="3" id="KW-1185">Reference proteome</keyword>
<dbReference type="PANTHER" id="PTHR42673">
    <property type="entry name" value="MALEYLACETOACETATE ISOMERASE"/>
    <property type="match status" value="1"/>
</dbReference>
<dbReference type="Gene3D" id="1.20.1050.10">
    <property type="match status" value="1"/>
</dbReference>
<evidence type="ECO:0000259" key="1">
    <source>
        <dbReference type="PROSITE" id="PS50404"/>
    </source>
</evidence>
<name>A0A7Y6NNL7_9BURK</name>